<keyword evidence="11" id="KW-1185">Reference proteome</keyword>
<dbReference type="Gene3D" id="1.20.1250.20">
    <property type="entry name" value="MFS general substrate transporter like domains"/>
    <property type="match status" value="2"/>
</dbReference>
<evidence type="ECO:0000256" key="7">
    <source>
        <dbReference type="ARBA" id="ARBA00023136"/>
    </source>
</evidence>
<dbReference type="Proteomes" id="UP000245137">
    <property type="component" value="Unassembled WGS sequence"/>
</dbReference>
<dbReference type="GO" id="GO:0015528">
    <property type="term" value="F:lactose:proton symporter activity"/>
    <property type="evidence" value="ECO:0007669"/>
    <property type="project" value="TreeGrafter"/>
</dbReference>
<protein>
    <submittedName>
        <fullName evidence="10">MFS transporter</fullName>
    </submittedName>
</protein>
<evidence type="ECO:0000256" key="2">
    <source>
        <dbReference type="ARBA" id="ARBA00022448"/>
    </source>
</evidence>
<feature type="transmembrane region" description="Helical" evidence="8">
    <location>
        <begin position="250"/>
        <end position="269"/>
    </location>
</feature>
<feature type="transmembrane region" description="Helical" evidence="8">
    <location>
        <begin position="47"/>
        <end position="67"/>
    </location>
</feature>
<comment type="subcellular location">
    <subcellularLocation>
        <location evidence="1">Cell inner membrane</location>
        <topology evidence="1">Multi-pass membrane protein</topology>
    </subcellularLocation>
</comment>
<comment type="caution">
    <text evidence="10">The sequence shown here is derived from an EMBL/GenBank/DDBJ whole genome shotgun (WGS) entry which is preliminary data.</text>
</comment>
<feature type="transmembrane region" description="Helical" evidence="8">
    <location>
        <begin position="370"/>
        <end position="390"/>
    </location>
</feature>
<gene>
    <name evidence="10" type="ORF">C5689_12550</name>
</gene>
<feature type="domain" description="Major facilitator superfamily associated" evidence="9">
    <location>
        <begin position="25"/>
        <end position="365"/>
    </location>
</feature>
<evidence type="ECO:0000256" key="6">
    <source>
        <dbReference type="ARBA" id="ARBA00022989"/>
    </source>
</evidence>
<keyword evidence="3" id="KW-1003">Cell membrane</keyword>
<feature type="transmembrane region" description="Helical" evidence="8">
    <location>
        <begin position="102"/>
        <end position="123"/>
    </location>
</feature>
<dbReference type="EMBL" id="PUIV01000019">
    <property type="protein sequence ID" value="PWB93562.1"/>
    <property type="molecule type" value="Genomic_DNA"/>
</dbReference>
<dbReference type="OrthoDB" id="9150135at2"/>
<feature type="transmembrane region" description="Helical" evidence="8">
    <location>
        <begin position="174"/>
        <end position="196"/>
    </location>
</feature>
<feature type="transmembrane region" description="Helical" evidence="8">
    <location>
        <begin position="20"/>
        <end position="41"/>
    </location>
</feature>
<evidence type="ECO:0000256" key="3">
    <source>
        <dbReference type="ARBA" id="ARBA00022475"/>
    </source>
</evidence>
<keyword evidence="5 8" id="KW-0812">Transmembrane</keyword>
<keyword evidence="7 8" id="KW-0472">Membrane</keyword>
<proteinExistence type="predicted"/>
<accession>A0A2U1SPM8</accession>
<evidence type="ECO:0000256" key="1">
    <source>
        <dbReference type="ARBA" id="ARBA00004429"/>
    </source>
</evidence>
<keyword evidence="6 8" id="KW-1133">Transmembrane helix</keyword>
<dbReference type="NCBIfam" id="NF037955">
    <property type="entry name" value="mfs"/>
    <property type="match status" value="1"/>
</dbReference>
<dbReference type="SUPFAM" id="SSF103473">
    <property type="entry name" value="MFS general substrate transporter"/>
    <property type="match status" value="1"/>
</dbReference>
<evidence type="ECO:0000256" key="8">
    <source>
        <dbReference type="SAM" id="Phobius"/>
    </source>
</evidence>
<evidence type="ECO:0000313" key="10">
    <source>
        <dbReference type="EMBL" id="PWB93562.1"/>
    </source>
</evidence>
<dbReference type="PIRSF" id="PIRSF004925">
    <property type="entry name" value="HcaT"/>
    <property type="match status" value="1"/>
</dbReference>
<feature type="transmembrane region" description="Helical" evidence="8">
    <location>
        <begin position="144"/>
        <end position="162"/>
    </location>
</feature>
<keyword evidence="2" id="KW-0813">Transport</keyword>
<dbReference type="RefSeq" id="WP_108917611.1">
    <property type="nucleotide sequence ID" value="NZ_BGJY01000013.1"/>
</dbReference>
<dbReference type="GO" id="GO:0030395">
    <property type="term" value="F:lactose binding"/>
    <property type="evidence" value="ECO:0007669"/>
    <property type="project" value="TreeGrafter"/>
</dbReference>
<feature type="transmembrane region" description="Helical" evidence="8">
    <location>
        <begin position="281"/>
        <end position="300"/>
    </location>
</feature>
<evidence type="ECO:0000313" key="11">
    <source>
        <dbReference type="Proteomes" id="UP000245137"/>
    </source>
</evidence>
<dbReference type="InterPro" id="IPR036259">
    <property type="entry name" value="MFS_trans_sf"/>
</dbReference>
<dbReference type="GO" id="GO:0005886">
    <property type="term" value="C:plasma membrane"/>
    <property type="evidence" value="ECO:0007669"/>
    <property type="project" value="UniProtKB-SubCell"/>
</dbReference>
<evidence type="ECO:0000259" key="9">
    <source>
        <dbReference type="Pfam" id="PF12832"/>
    </source>
</evidence>
<dbReference type="InterPro" id="IPR024989">
    <property type="entry name" value="MFS_assoc_dom"/>
</dbReference>
<dbReference type="AlphaFoldDB" id="A0A2U1SPM8"/>
<evidence type="ECO:0000256" key="4">
    <source>
        <dbReference type="ARBA" id="ARBA00022519"/>
    </source>
</evidence>
<sequence length="416" mass="43209">MTNFERTDAADRLAESKLSLLQASIYAIVGVQLPFFAIWLSSRGLDALEIAALMAVQPVIRIVSMLVASHRADRIGDHGALLVGCVAAMAAAFAMMGLSTGFVPLLVAAAMVALAQGPLGPLADGVTFGEARRRRDLGLPQLHYSWVRGWGSVAILVFLILSGPVAGSLPVEDIIWLLTGVAVLACAASLVSLIGLARPALISGRRRAAPMERVEIVALVIAAATLVQSSHAMVNTFGALHWKAMGHDDTFIAFAWVAALATEVVVFLMAGRWFGGERNAAYFLVAGGIGAVVRWMLMAADLPPTGIFLAQALHGASCAAVQIGPAYLLAELGGKDRLAQSQAWLAAAIAGGTSLLTFSSGPLYSAAGEHGYLAMAAVAFVGLLLAAGVVQITSGHRAKAEPLETRADAEPERSGA</sequence>
<feature type="transmembrane region" description="Helical" evidence="8">
    <location>
        <begin position="79"/>
        <end position="96"/>
    </location>
</feature>
<dbReference type="InterPro" id="IPR026032">
    <property type="entry name" value="HcaT-like"/>
</dbReference>
<feature type="transmembrane region" description="Helical" evidence="8">
    <location>
        <begin position="342"/>
        <end position="364"/>
    </location>
</feature>
<organism evidence="10 11">
    <name type="scientific">Methylosinus sporium</name>
    <dbReference type="NCBI Taxonomy" id="428"/>
    <lineage>
        <taxon>Bacteria</taxon>
        <taxon>Pseudomonadati</taxon>
        <taxon>Pseudomonadota</taxon>
        <taxon>Alphaproteobacteria</taxon>
        <taxon>Hyphomicrobiales</taxon>
        <taxon>Methylocystaceae</taxon>
        <taxon>Methylosinus</taxon>
    </lineage>
</organism>
<reference evidence="10 11" key="1">
    <citation type="journal article" date="2018" name="Appl. Microbiol. Biotechnol.">
        <title>Co-cultivation of the strictly anaerobic methanogen Methanosarcina barkeri with aerobic methanotrophs in an oxygen-limited membrane bioreactor.</title>
        <authorList>
            <person name="In 't Zandt M.H."/>
            <person name="van den Bosch T.J.M."/>
            <person name="Rijkers R."/>
            <person name="van Kessel M.A.H.J."/>
            <person name="Jetten M.S.M."/>
            <person name="Welte C.U."/>
        </authorList>
    </citation>
    <scope>NUCLEOTIDE SEQUENCE [LARGE SCALE GENOMIC DNA]</scope>
    <source>
        <strain evidence="10 11">DSM 17706</strain>
    </source>
</reference>
<keyword evidence="4" id="KW-0997">Cell inner membrane</keyword>
<dbReference type="Pfam" id="PF12832">
    <property type="entry name" value="MFS_1_like"/>
    <property type="match status" value="1"/>
</dbReference>
<feature type="transmembrane region" description="Helical" evidence="8">
    <location>
        <begin position="306"/>
        <end position="330"/>
    </location>
</feature>
<evidence type="ECO:0000256" key="5">
    <source>
        <dbReference type="ARBA" id="ARBA00022692"/>
    </source>
</evidence>
<name>A0A2U1SPM8_METSR</name>
<dbReference type="PANTHER" id="PTHR23522">
    <property type="entry name" value="BLL5896 PROTEIN"/>
    <property type="match status" value="1"/>
</dbReference>
<dbReference type="PANTHER" id="PTHR23522:SF10">
    <property type="entry name" value="3-PHENYLPROPIONIC ACID TRANSPORTER-RELATED"/>
    <property type="match status" value="1"/>
</dbReference>
<feature type="transmembrane region" description="Helical" evidence="8">
    <location>
        <begin position="216"/>
        <end position="238"/>
    </location>
</feature>